<feature type="transmembrane region" description="Helical" evidence="1">
    <location>
        <begin position="7"/>
        <end position="29"/>
    </location>
</feature>
<sequence length="243" mass="27892">MEKFGRCFKWITFTYVILVLVIIFAYGFFVKGGSWGSLSDVVIAVFTVLIAYTTNMLLIAAWLTSSSWLDQSKHSSAQELLLSLSEYYFTIHEIKTMYIEKRFLESFTKITPNNYHKLSSQALKYFEGTPKNATPAQLAPFLDFILPTFKEEAEKLKPQIYAIKEKLNQLKFEVMTKASPFAIEIEHLDFDLITEINFMLTIDENMHKNASQLFDKLSAATGYDGFKLMYIADPVKDGLFKDA</sequence>
<dbReference type="EMBL" id="CP011034">
    <property type="protein sequence ID" value="ALS32659.1"/>
    <property type="molecule type" value="Genomic_DNA"/>
</dbReference>
<evidence type="ECO:0000256" key="1">
    <source>
        <dbReference type="SAM" id="Phobius"/>
    </source>
</evidence>
<name>A0A0U2NFV4_9GAMM</name>
<protein>
    <submittedName>
        <fullName evidence="2">Uncharacterized protein</fullName>
    </submittedName>
</protein>
<keyword evidence="1" id="KW-0812">Transmembrane</keyword>
<dbReference type="RefSeq" id="WP_058373099.1">
    <property type="nucleotide sequence ID" value="NZ_CP011034.1"/>
</dbReference>
<dbReference type="PATRIC" id="fig|1315283.4.peg.1252"/>
<accession>A0A0U2NFV4</accession>
<dbReference type="KEGG" id="ptn:PTRA_a1446"/>
<dbReference type="AlphaFoldDB" id="A0A0U2NFV4"/>
<dbReference type="Proteomes" id="UP000065261">
    <property type="component" value="Chromosome I"/>
</dbReference>
<organism evidence="2">
    <name type="scientific">Pseudoalteromonas translucida KMM 520</name>
    <dbReference type="NCBI Taxonomy" id="1315283"/>
    <lineage>
        <taxon>Bacteria</taxon>
        <taxon>Pseudomonadati</taxon>
        <taxon>Pseudomonadota</taxon>
        <taxon>Gammaproteobacteria</taxon>
        <taxon>Alteromonadales</taxon>
        <taxon>Pseudoalteromonadaceae</taxon>
        <taxon>Pseudoalteromonas</taxon>
    </lineage>
</organism>
<keyword evidence="1" id="KW-0472">Membrane</keyword>
<evidence type="ECO:0000313" key="2">
    <source>
        <dbReference type="EMBL" id="ALS32659.1"/>
    </source>
</evidence>
<keyword evidence="1" id="KW-1133">Transmembrane helix</keyword>
<reference evidence="2 3" key="1">
    <citation type="submission" date="2015-03" db="EMBL/GenBank/DDBJ databases">
        <authorList>
            <person name="Murphy D."/>
        </authorList>
    </citation>
    <scope>NUCLEOTIDE SEQUENCE [LARGE SCALE GENOMIC DNA]</scope>
    <source>
        <strain evidence="2 3">KMM 520</strain>
    </source>
</reference>
<gene>
    <name evidence="2" type="ORF">PTRA_a1446</name>
</gene>
<evidence type="ECO:0000313" key="3">
    <source>
        <dbReference type="Proteomes" id="UP000065261"/>
    </source>
</evidence>
<feature type="transmembrane region" description="Helical" evidence="1">
    <location>
        <begin position="41"/>
        <end position="63"/>
    </location>
</feature>
<proteinExistence type="predicted"/>